<accession>A0A1E5PVA1</accession>
<gene>
    <name evidence="1" type="ORF">BGK67_21155</name>
</gene>
<organism evidence="1 2">
    <name type="scientific">Streptomyces subrutilus</name>
    <dbReference type="NCBI Taxonomy" id="36818"/>
    <lineage>
        <taxon>Bacteria</taxon>
        <taxon>Bacillati</taxon>
        <taxon>Actinomycetota</taxon>
        <taxon>Actinomycetes</taxon>
        <taxon>Kitasatosporales</taxon>
        <taxon>Streptomycetaceae</taxon>
        <taxon>Streptomyces</taxon>
    </lineage>
</organism>
<evidence type="ECO:0000313" key="1">
    <source>
        <dbReference type="EMBL" id="OEJ33504.1"/>
    </source>
</evidence>
<evidence type="ECO:0000313" key="2">
    <source>
        <dbReference type="Proteomes" id="UP000095705"/>
    </source>
</evidence>
<dbReference type="AlphaFoldDB" id="A0A1E5PVA1"/>
<name>A0A1E5PVA1_9ACTN</name>
<comment type="caution">
    <text evidence="1">The sequence shown here is derived from an EMBL/GenBank/DDBJ whole genome shotgun (WGS) entry which is preliminary data.</text>
</comment>
<dbReference type="STRING" id="36818.BGK67_21155"/>
<proteinExistence type="predicted"/>
<dbReference type="EMBL" id="MEHK01000001">
    <property type="protein sequence ID" value="OEJ33504.1"/>
    <property type="molecule type" value="Genomic_DNA"/>
</dbReference>
<protein>
    <submittedName>
        <fullName evidence="1">Uncharacterized protein</fullName>
    </submittedName>
</protein>
<sequence length="151" mass="16476">MPVFTGDLATLDAKVKLISSGGAAVATKTSDVHTSFGGVQAFYKAPEADQLFATTKPVSDLGLKLSSDMCTIAGALGTYSRDAAPVIKKLESLKAEAASFREKTDKDDKWREDGDLIDENLERRNKIAEVWAEFQDWRGPRQDRRLVGGKP</sequence>
<reference evidence="1 2" key="1">
    <citation type="submission" date="2016-08" db="EMBL/GenBank/DDBJ databases">
        <title>The complete genome of Streptomyces subrutilus 10-1-1.</title>
        <authorList>
            <person name="Chen X."/>
        </authorList>
    </citation>
    <scope>NUCLEOTIDE SEQUENCE [LARGE SCALE GENOMIC DNA]</scope>
    <source>
        <strain evidence="1 2">10-1-1</strain>
    </source>
</reference>
<dbReference type="Proteomes" id="UP000095705">
    <property type="component" value="Unassembled WGS sequence"/>
</dbReference>
<keyword evidence="2" id="KW-1185">Reference proteome</keyword>